<protein>
    <recommendedName>
        <fullName evidence="1">N-acetyltransferase domain-containing protein</fullName>
    </recommendedName>
</protein>
<sequence length="248" mass="28284">MATTSTRDNGPFILTRAHTPHDFDSIVALEFKTFTDPHLRGIFMGPDTPDGQAYLSSSYQKTLHTNASDVWVKVEEKKTGKIVGASNWRVHMGSVPKHELAEEDLGWAWLECDEEKLNKVKGVITGIMGVRKRLFTEPYCREFIYLFLCSLNHSWLLEDVLLMMRLAELHICFTDPDYQRRGIGSMMLQWGSDLADQLFLPSWVEASPAGNFLYRKFGYKDIEVNESGEMQGSTMRREARVLPIEGGQ</sequence>
<dbReference type="InterPro" id="IPR016181">
    <property type="entry name" value="Acyl_CoA_acyltransferase"/>
</dbReference>
<evidence type="ECO:0000313" key="2">
    <source>
        <dbReference type="EMBL" id="THX09468.1"/>
    </source>
</evidence>
<accession>A0A4V4J0M6</accession>
<dbReference type="InterPro" id="IPR000182">
    <property type="entry name" value="GNAT_dom"/>
</dbReference>
<dbReference type="PROSITE" id="PS51186">
    <property type="entry name" value="GNAT"/>
    <property type="match status" value="1"/>
</dbReference>
<reference evidence="2" key="1">
    <citation type="submission" date="2018-10" db="EMBL/GenBank/DDBJ databases">
        <title>Fifty Aureobasidium pullulans genomes reveal a recombining polyextremotolerant generalist.</title>
        <authorList>
            <person name="Gostincar C."/>
            <person name="Turk M."/>
            <person name="Zajc J."/>
            <person name="Gunde-Cimerman N."/>
        </authorList>
    </citation>
    <scope>NUCLEOTIDE SEQUENCE [LARGE SCALE GENOMIC DNA]</scope>
    <source>
        <strain evidence="2">EXF-10085</strain>
    </source>
</reference>
<dbReference type="CDD" id="cd04301">
    <property type="entry name" value="NAT_SF"/>
    <property type="match status" value="1"/>
</dbReference>
<dbReference type="EMBL" id="QZAS01000020">
    <property type="protein sequence ID" value="THX09468.1"/>
    <property type="molecule type" value="Genomic_DNA"/>
</dbReference>
<dbReference type="InterPro" id="IPR052523">
    <property type="entry name" value="Trichothecene_AcTrans"/>
</dbReference>
<comment type="caution">
    <text evidence="2">The sequence shown here is derived from an EMBL/GenBank/DDBJ whole genome shotgun (WGS) entry which is preliminary data.</text>
</comment>
<name>A0A4V4J0M6_AURPU</name>
<organism evidence="2">
    <name type="scientific">Aureobasidium pullulans</name>
    <name type="common">Black yeast</name>
    <name type="synonym">Pullularia pullulans</name>
    <dbReference type="NCBI Taxonomy" id="5580"/>
    <lineage>
        <taxon>Eukaryota</taxon>
        <taxon>Fungi</taxon>
        <taxon>Dikarya</taxon>
        <taxon>Ascomycota</taxon>
        <taxon>Pezizomycotina</taxon>
        <taxon>Dothideomycetes</taxon>
        <taxon>Dothideomycetidae</taxon>
        <taxon>Dothideales</taxon>
        <taxon>Saccotheciaceae</taxon>
        <taxon>Aureobasidium</taxon>
    </lineage>
</organism>
<proteinExistence type="predicted"/>
<evidence type="ECO:0000259" key="1">
    <source>
        <dbReference type="PROSITE" id="PS51186"/>
    </source>
</evidence>
<gene>
    <name evidence="2" type="ORF">D6D13_06119</name>
</gene>
<dbReference type="SUPFAM" id="SSF55729">
    <property type="entry name" value="Acyl-CoA N-acyltransferases (Nat)"/>
    <property type="match status" value="1"/>
</dbReference>
<dbReference type="PANTHER" id="PTHR42791:SF1">
    <property type="entry name" value="N-ACETYLTRANSFERASE DOMAIN-CONTAINING PROTEIN"/>
    <property type="match status" value="1"/>
</dbReference>
<dbReference type="GO" id="GO:0016747">
    <property type="term" value="F:acyltransferase activity, transferring groups other than amino-acyl groups"/>
    <property type="evidence" value="ECO:0007669"/>
    <property type="project" value="InterPro"/>
</dbReference>
<dbReference type="AlphaFoldDB" id="A0A4V4J0M6"/>
<dbReference type="Gene3D" id="3.40.630.30">
    <property type="match status" value="1"/>
</dbReference>
<feature type="domain" description="N-acetyltransferase" evidence="1">
    <location>
        <begin position="167"/>
        <end position="240"/>
    </location>
</feature>
<dbReference type="PANTHER" id="PTHR42791">
    <property type="entry name" value="GNAT FAMILY ACETYLTRANSFERASE"/>
    <property type="match status" value="1"/>
</dbReference>
<dbReference type="Pfam" id="PF13508">
    <property type="entry name" value="Acetyltransf_7"/>
    <property type="match status" value="1"/>
</dbReference>